<gene>
    <name evidence="1" type="ORF">SAMN02787073_4344</name>
</gene>
<dbReference type="RefSeq" id="WP_175550421.1">
    <property type="nucleotide sequence ID" value="NZ_FQVE01000006.1"/>
</dbReference>
<protein>
    <submittedName>
        <fullName evidence="1">Uncharacterized protein</fullName>
    </submittedName>
</protein>
<sequence>MREEITHLVMNWIDIDKNVILVGATDNQRWKWDTDSGMSGADAKSIVWVTLTVDGKGRVVSEQAHFFCCPEDPTRSLAMSNLMGLFEIAWTIKNENIKEMNARKRFFGKMIKDAV</sequence>
<dbReference type="Proteomes" id="UP000184108">
    <property type="component" value="Unassembled WGS sequence"/>
</dbReference>
<evidence type="ECO:0000313" key="2">
    <source>
        <dbReference type="Proteomes" id="UP000184108"/>
    </source>
</evidence>
<proteinExistence type="predicted"/>
<accession>A0A1M5KEJ5</accession>
<dbReference type="EMBL" id="FQVE01000006">
    <property type="protein sequence ID" value="SHG51151.1"/>
    <property type="molecule type" value="Genomic_DNA"/>
</dbReference>
<dbReference type="AlphaFoldDB" id="A0A1M5KEJ5"/>
<organism evidence="1 2">
    <name type="scientific">Chryseobacterium vrystaatense</name>
    <dbReference type="NCBI Taxonomy" id="307480"/>
    <lineage>
        <taxon>Bacteria</taxon>
        <taxon>Pseudomonadati</taxon>
        <taxon>Bacteroidota</taxon>
        <taxon>Flavobacteriia</taxon>
        <taxon>Flavobacteriales</taxon>
        <taxon>Weeksellaceae</taxon>
        <taxon>Chryseobacterium group</taxon>
        <taxon>Chryseobacterium</taxon>
    </lineage>
</organism>
<name>A0A1M5KEJ5_9FLAO</name>
<evidence type="ECO:0000313" key="1">
    <source>
        <dbReference type="EMBL" id="SHG51151.1"/>
    </source>
</evidence>
<reference evidence="2" key="1">
    <citation type="submission" date="2016-11" db="EMBL/GenBank/DDBJ databases">
        <authorList>
            <person name="Varghese N."/>
            <person name="Submissions S."/>
        </authorList>
    </citation>
    <scope>NUCLEOTIDE SEQUENCE [LARGE SCALE GENOMIC DNA]</scope>
    <source>
        <strain evidence="2">YR203</strain>
    </source>
</reference>